<keyword evidence="8" id="KW-1185">Reference proteome</keyword>
<proteinExistence type="inferred from homology"/>
<evidence type="ECO:0000313" key="8">
    <source>
        <dbReference type="Proteomes" id="UP000631300"/>
    </source>
</evidence>
<keyword evidence="6" id="KW-1003">Cell membrane</keyword>
<dbReference type="EMBL" id="BMXP01000007">
    <property type="protein sequence ID" value="GGW91156.1"/>
    <property type="molecule type" value="Genomic_DNA"/>
</dbReference>
<evidence type="ECO:0000256" key="5">
    <source>
        <dbReference type="ARBA" id="ARBA00023136"/>
    </source>
</evidence>
<keyword evidence="5 6" id="KW-0472">Membrane</keyword>
<evidence type="ECO:0000256" key="4">
    <source>
        <dbReference type="ARBA" id="ARBA00022989"/>
    </source>
</evidence>
<comment type="caution">
    <text evidence="7">The sequence shown here is derived from an EMBL/GenBank/DDBJ whole genome shotgun (WGS) entry which is preliminary data.</text>
</comment>
<dbReference type="GO" id="GO:0005886">
    <property type="term" value="C:plasma membrane"/>
    <property type="evidence" value="ECO:0007669"/>
    <property type="project" value="UniProtKB-SubCell"/>
</dbReference>
<dbReference type="Proteomes" id="UP000631300">
    <property type="component" value="Unassembled WGS sequence"/>
</dbReference>
<reference evidence="7" key="2">
    <citation type="submission" date="2020-09" db="EMBL/GenBank/DDBJ databases">
        <authorList>
            <person name="Sun Q."/>
            <person name="Kim S."/>
        </authorList>
    </citation>
    <scope>NUCLEOTIDE SEQUENCE</scope>
    <source>
        <strain evidence="7">KCTC 22164</strain>
    </source>
</reference>
<dbReference type="Pfam" id="PF02104">
    <property type="entry name" value="SURF1"/>
    <property type="match status" value="1"/>
</dbReference>
<evidence type="ECO:0000256" key="1">
    <source>
        <dbReference type="ARBA" id="ARBA00004370"/>
    </source>
</evidence>
<dbReference type="PANTHER" id="PTHR23427">
    <property type="entry name" value="SURFEIT LOCUS PROTEIN"/>
    <property type="match status" value="1"/>
</dbReference>
<dbReference type="InterPro" id="IPR002994">
    <property type="entry name" value="Surf1/Shy1"/>
</dbReference>
<evidence type="ECO:0000256" key="3">
    <source>
        <dbReference type="ARBA" id="ARBA00022692"/>
    </source>
</evidence>
<comment type="similarity">
    <text evidence="2 6">Belongs to the SURF1 family.</text>
</comment>
<dbReference type="PANTHER" id="PTHR23427:SF2">
    <property type="entry name" value="SURFEIT LOCUS PROTEIN 1"/>
    <property type="match status" value="1"/>
</dbReference>
<reference evidence="7" key="1">
    <citation type="journal article" date="2014" name="Int. J. Syst. Evol. Microbiol.">
        <title>Complete genome sequence of Corynebacterium casei LMG S-19264T (=DSM 44701T), isolated from a smear-ripened cheese.</title>
        <authorList>
            <consortium name="US DOE Joint Genome Institute (JGI-PGF)"/>
            <person name="Walter F."/>
            <person name="Albersmeier A."/>
            <person name="Kalinowski J."/>
            <person name="Ruckert C."/>
        </authorList>
    </citation>
    <scope>NUCLEOTIDE SEQUENCE</scope>
    <source>
        <strain evidence="7">KCTC 22164</strain>
    </source>
</reference>
<organism evidence="7 8">
    <name type="scientific">Alteromonas halophila</name>
    <dbReference type="NCBI Taxonomy" id="516698"/>
    <lineage>
        <taxon>Bacteria</taxon>
        <taxon>Pseudomonadati</taxon>
        <taxon>Pseudomonadota</taxon>
        <taxon>Gammaproteobacteria</taxon>
        <taxon>Alteromonadales</taxon>
        <taxon>Alteromonadaceae</taxon>
        <taxon>Alteromonas/Salinimonas group</taxon>
        <taxon>Alteromonas</taxon>
    </lineage>
</organism>
<dbReference type="InterPro" id="IPR045214">
    <property type="entry name" value="Surf1/Surf4"/>
</dbReference>
<evidence type="ECO:0000256" key="6">
    <source>
        <dbReference type="RuleBase" id="RU363076"/>
    </source>
</evidence>
<comment type="caution">
    <text evidence="6">Lacks conserved residue(s) required for the propagation of feature annotation.</text>
</comment>
<dbReference type="PROSITE" id="PS50895">
    <property type="entry name" value="SURF1"/>
    <property type="match status" value="1"/>
</dbReference>
<name>A0A918JMY6_9ALTE</name>
<feature type="transmembrane region" description="Helical" evidence="6">
    <location>
        <begin position="188"/>
        <end position="207"/>
    </location>
</feature>
<comment type="subcellular location">
    <subcellularLocation>
        <location evidence="6">Cell membrane</location>
        <topology evidence="6">Multi-pass membrane protein</topology>
    </subcellularLocation>
    <subcellularLocation>
        <location evidence="1">Membrane</location>
    </subcellularLocation>
</comment>
<gene>
    <name evidence="7" type="ORF">GCM10007391_26840</name>
</gene>
<evidence type="ECO:0000256" key="2">
    <source>
        <dbReference type="ARBA" id="ARBA00007165"/>
    </source>
</evidence>
<dbReference type="AlphaFoldDB" id="A0A918JMY6"/>
<dbReference type="RefSeq" id="WP_229805157.1">
    <property type="nucleotide sequence ID" value="NZ_BMXP01000007.1"/>
</dbReference>
<dbReference type="CDD" id="cd06662">
    <property type="entry name" value="SURF1"/>
    <property type="match status" value="1"/>
</dbReference>
<keyword evidence="4 6" id="KW-1133">Transmembrane helix</keyword>
<sequence length="215" mass="24201">MTSLGFWQLDRMEQKQQRLASITQKQAQGPVDFSQVINMPDPRDIDVTVSGIPDTSAIMLLDNQIHQGKPGYDVLIPVQTDFGWLLVNYGWVAAPRYRDELPDLDVASEVQRFKGVITRPGDNPMIRETATEASHFPLVIQKPDTDTLGELLNRQFRPHILELTTPDAQYVREWEPVVMSPEKHLGYAIQWFGLALAGAVIGAVAIFRKGNNHAR</sequence>
<accession>A0A918JMY6</accession>
<evidence type="ECO:0000313" key="7">
    <source>
        <dbReference type="EMBL" id="GGW91156.1"/>
    </source>
</evidence>
<protein>
    <recommendedName>
        <fullName evidence="6">SURF1-like protein</fullName>
    </recommendedName>
</protein>
<keyword evidence="3 6" id="KW-0812">Transmembrane</keyword>